<comment type="caution">
    <text evidence="3">The sequence shown here is derived from an EMBL/GenBank/DDBJ whole genome shotgun (WGS) entry which is preliminary data.</text>
</comment>
<evidence type="ECO:0000259" key="2">
    <source>
        <dbReference type="Pfam" id="PF00171"/>
    </source>
</evidence>
<gene>
    <name evidence="3" type="ORF">QU605_04195</name>
</gene>
<feature type="domain" description="Aldehyde dehydrogenase" evidence="2">
    <location>
        <begin position="19"/>
        <end position="432"/>
    </location>
</feature>
<dbReference type="PANTHER" id="PTHR43353:SF3">
    <property type="entry name" value="ALDEHYDE DEHYDROGENASE-RELATED"/>
    <property type="match status" value="1"/>
</dbReference>
<dbReference type="RefSeq" id="WP_289724025.1">
    <property type="nucleotide sequence ID" value="NZ_JAUDUY010000002.1"/>
</dbReference>
<reference evidence="3" key="1">
    <citation type="submission" date="2023-06" db="EMBL/GenBank/DDBJ databases">
        <title>Robiginitalea aurantiacus sp. nov. and Algoriphagus sediminis sp. nov., isolated from coastal sediment.</title>
        <authorList>
            <person name="Zhou Z.Y."/>
            <person name="An J."/>
            <person name="Jia Y.W."/>
            <person name="Du Z.J."/>
        </authorList>
    </citation>
    <scope>NUCLEOTIDE SEQUENCE</scope>
    <source>
        <strain evidence="3">M39</strain>
    </source>
</reference>
<evidence type="ECO:0000313" key="3">
    <source>
        <dbReference type="EMBL" id="MDM9630656.1"/>
    </source>
</evidence>
<protein>
    <submittedName>
        <fullName evidence="3">Aldehyde dehydrogenase (NADP(+))</fullName>
    </submittedName>
</protein>
<name>A0ABT7WCM8_9FLAO</name>
<keyword evidence="4" id="KW-1185">Reference proteome</keyword>
<dbReference type="InterPro" id="IPR015590">
    <property type="entry name" value="Aldehyde_DH_dom"/>
</dbReference>
<dbReference type="InterPro" id="IPR016163">
    <property type="entry name" value="Ald_DH_C"/>
</dbReference>
<dbReference type="PANTHER" id="PTHR43353">
    <property type="entry name" value="SUCCINATE-SEMIALDEHYDE DEHYDROGENASE, MITOCHONDRIAL"/>
    <property type="match status" value="1"/>
</dbReference>
<dbReference type="Gene3D" id="3.40.605.10">
    <property type="entry name" value="Aldehyde Dehydrogenase, Chain A, domain 1"/>
    <property type="match status" value="1"/>
</dbReference>
<accession>A0ABT7WCM8</accession>
<organism evidence="3 4">
    <name type="scientific">Robiginitalea aurantiaca</name>
    <dbReference type="NCBI Taxonomy" id="3056915"/>
    <lineage>
        <taxon>Bacteria</taxon>
        <taxon>Pseudomonadati</taxon>
        <taxon>Bacteroidota</taxon>
        <taxon>Flavobacteriia</taxon>
        <taxon>Flavobacteriales</taxon>
        <taxon>Flavobacteriaceae</taxon>
        <taxon>Robiginitalea</taxon>
    </lineage>
</organism>
<dbReference type="Proteomes" id="UP001174839">
    <property type="component" value="Unassembled WGS sequence"/>
</dbReference>
<dbReference type="InterPro" id="IPR044151">
    <property type="entry name" value="ALDH_KGSADH"/>
</dbReference>
<dbReference type="InterPro" id="IPR016162">
    <property type="entry name" value="Ald_DH_N"/>
</dbReference>
<dbReference type="Pfam" id="PF00171">
    <property type="entry name" value="Aldedh"/>
    <property type="match status" value="1"/>
</dbReference>
<dbReference type="SUPFAM" id="SSF53720">
    <property type="entry name" value="ALDH-like"/>
    <property type="match status" value="1"/>
</dbReference>
<evidence type="ECO:0000256" key="1">
    <source>
        <dbReference type="ARBA" id="ARBA00023002"/>
    </source>
</evidence>
<proteinExistence type="predicted"/>
<dbReference type="InterPro" id="IPR016161">
    <property type="entry name" value="Ald_DH/histidinol_DH"/>
</dbReference>
<dbReference type="EMBL" id="JAUDUY010000002">
    <property type="protein sequence ID" value="MDM9630656.1"/>
    <property type="molecule type" value="Genomic_DNA"/>
</dbReference>
<evidence type="ECO:0000313" key="4">
    <source>
        <dbReference type="Proteomes" id="UP001174839"/>
    </source>
</evidence>
<keyword evidence="1" id="KW-0560">Oxidoreductase</keyword>
<dbReference type="Gene3D" id="3.40.309.10">
    <property type="entry name" value="Aldehyde Dehydrogenase, Chain A, domain 2"/>
    <property type="match status" value="1"/>
</dbReference>
<dbReference type="InterPro" id="IPR050740">
    <property type="entry name" value="Aldehyde_DH_Superfamily"/>
</dbReference>
<sequence>MQYPITGTQILGYSESATGNNTFQTLNPQTNAPTPWKFSEATQSEIDRAMELAAGAFSVYRDLSGLRRAEFLRAIADILEEHKEDLVLVYTQESGLPEGRARGELGRTTGQLRAFANVAESSSWMEARIDTAQPDRTPVPKPDIRKCMRPLGPVVVFGASNFPFAFSTAGGDTASALAVGCPVVVKGHPMHAGTSEAVGRCIQTAARKTNMPDGVFSQLQGSGMELGAALVTHPLTKAVGFTGSRGGGLALERLGAERREPIPVFAEMGSINPVVVMPSATQSEKGWAKAYAQSVTLGAGQFCTNPGLVLGIKGQGWTAFSETLAAEVNTVGASCMLHPKMAENYQDLRMDFLRQDGVTQLTAAQEENGAAYSSGAVAKVNALDFRANESLRREVFGPFTLLVTCEDTEDLIRTLSTLEGQLTASFLGSEKEMQSNPEVLDLLSEKSGRILVNGVPTGVEVCPSMQHGGPFPATTDSRFTSVGTDSVKRWVRPIAFQNLPHGLLPQALRNENPLGILRLVNGVWTADAV</sequence>
<dbReference type="CDD" id="cd07129">
    <property type="entry name" value="ALDH_KGSADH"/>
    <property type="match status" value="1"/>
</dbReference>